<dbReference type="InterPro" id="IPR036059">
    <property type="entry name" value="TldD/PmbA_sf"/>
</dbReference>
<evidence type="ECO:0000313" key="9">
    <source>
        <dbReference type="Proteomes" id="UP001107961"/>
    </source>
</evidence>
<evidence type="ECO:0000259" key="6">
    <source>
        <dbReference type="Pfam" id="PF19289"/>
    </source>
</evidence>
<dbReference type="InterPro" id="IPR035068">
    <property type="entry name" value="TldD/PmbA_N"/>
</dbReference>
<dbReference type="PANTHER" id="PTHR30624:SF4">
    <property type="entry name" value="METALLOPROTEASE TLDD"/>
    <property type="match status" value="1"/>
</dbReference>
<dbReference type="NCBIfam" id="NF008006">
    <property type="entry name" value="PRK10735.1"/>
    <property type="match status" value="1"/>
</dbReference>
<accession>A0A9Q3W3T4</accession>
<evidence type="ECO:0000256" key="4">
    <source>
        <dbReference type="ARBA" id="ARBA00023049"/>
    </source>
</evidence>
<protein>
    <submittedName>
        <fullName evidence="8">Metalloprotease TldD</fullName>
        <ecNumber evidence="8">3.4.24.-</ecNumber>
    </submittedName>
</protein>
<keyword evidence="3 8" id="KW-0378">Hydrolase</keyword>
<reference evidence="8" key="1">
    <citation type="submission" date="2022-01" db="EMBL/GenBank/DDBJ databases">
        <authorList>
            <person name="Karlyshev A.V."/>
            <person name="Jaspars M."/>
        </authorList>
    </citation>
    <scope>NUCLEOTIDE SEQUENCE</scope>
    <source>
        <strain evidence="8">AGSA3-2</strain>
    </source>
</reference>
<comment type="caution">
    <text evidence="8">The sequence shown here is derived from an EMBL/GenBank/DDBJ whole genome shotgun (WGS) entry which is preliminary data.</text>
</comment>
<dbReference type="EC" id="3.4.24.-" evidence="8"/>
<dbReference type="Proteomes" id="UP001107961">
    <property type="component" value="Unassembled WGS sequence"/>
</dbReference>
<keyword evidence="9" id="KW-1185">Reference proteome</keyword>
<dbReference type="InterPro" id="IPR051463">
    <property type="entry name" value="Peptidase_U62_metallo"/>
</dbReference>
<evidence type="ECO:0000259" key="7">
    <source>
        <dbReference type="Pfam" id="PF19290"/>
    </source>
</evidence>
<dbReference type="PIRSF" id="PIRSF004919">
    <property type="entry name" value="TldD"/>
    <property type="match status" value="1"/>
</dbReference>
<keyword evidence="4 8" id="KW-0482">Metalloprotease</keyword>
<dbReference type="SUPFAM" id="SSF111283">
    <property type="entry name" value="Putative modulator of DNA gyrase, PmbA/TldD"/>
    <property type="match status" value="1"/>
</dbReference>
<gene>
    <name evidence="8" type="primary">tldD</name>
    <name evidence="8" type="ORF">LZG35_15690</name>
</gene>
<dbReference type="GO" id="GO:0008237">
    <property type="term" value="F:metallopeptidase activity"/>
    <property type="evidence" value="ECO:0007669"/>
    <property type="project" value="UniProtKB-KW"/>
</dbReference>
<dbReference type="InterPro" id="IPR025502">
    <property type="entry name" value="TldD"/>
</dbReference>
<evidence type="ECO:0000256" key="1">
    <source>
        <dbReference type="ARBA" id="ARBA00005836"/>
    </source>
</evidence>
<comment type="similarity">
    <text evidence="1">Belongs to the peptidase U62 family.</text>
</comment>
<dbReference type="RefSeq" id="WP_233926007.1">
    <property type="nucleotide sequence ID" value="NZ_JAJVKT010000020.1"/>
</dbReference>
<dbReference type="Gene3D" id="3.30.2290.10">
    <property type="entry name" value="PmbA/TldD superfamily"/>
    <property type="match status" value="1"/>
</dbReference>
<sequence length="481" mass="50950">MISDERFTLAADILLTPAELAPDQLQALLGGKLAGQADYADIYFQHSRHEAWVLEDGLVRDASFNLERGAGVRIVSGDKTGFAYSDDISLDTLTQAGNAAAAIGRQGSSKAVRVQGDRAMTERYAPLDPLPVWSSERKVAVLQEMDRLARSLDPAVKEVTVSLSGVQDVILVAATDGTLAADVRPLVRFNISVIAERNGRRERGSAGGGGRVSYQWLEQDGRMESWTRDAVRQALVNLEAAPAPAGAMPVVLGPGWPGVLLHEAVGHGLEGDFNRKGTSMFASRMGQKVASDLCTVVDDGTLPDRRGSLTVDDEGTPSGYNVLIEKGVLTGYMQDKTNARLMGVAPTGNGRRESYAHLPMPRMTNTYMLPGESDPEEILASLDRGIYAVNFGGGQVDITSGRFVFSTSEAYLVEKGKIVCPVKGATLIGSGAEVMSRISMVGNDLALDTGIGVCGKEGQSVPVGVGQPTLRVDSLTVGGTA</sequence>
<name>A0A9Q3W3T4_9GAMM</name>
<evidence type="ECO:0000256" key="3">
    <source>
        <dbReference type="ARBA" id="ARBA00022801"/>
    </source>
</evidence>
<dbReference type="Pfam" id="PF19289">
    <property type="entry name" value="PmbA_TldD_3rd"/>
    <property type="match status" value="1"/>
</dbReference>
<evidence type="ECO:0000313" key="8">
    <source>
        <dbReference type="EMBL" id="MCE7510080.1"/>
    </source>
</evidence>
<dbReference type="GO" id="GO:0005829">
    <property type="term" value="C:cytosol"/>
    <property type="evidence" value="ECO:0007669"/>
    <property type="project" value="TreeGrafter"/>
</dbReference>
<dbReference type="InterPro" id="IPR045570">
    <property type="entry name" value="Metalloprtase-TldD/E_cen_dom"/>
</dbReference>
<dbReference type="AlphaFoldDB" id="A0A9Q3W3T4"/>
<proteinExistence type="inferred from homology"/>
<dbReference type="Pfam" id="PF01523">
    <property type="entry name" value="PmbA_TldD_1st"/>
    <property type="match status" value="1"/>
</dbReference>
<evidence type="ECO:0000256" key="2">
    <source>
        <dbReference type="ARBA" id="ARBA00022670"/>
    </source>
</evidence>
<feature type="domain" description="Metalloprotease TldD/E central" evidence="7">
    <location>
        <begin position="129"/>
        <end position="238"/>
    </location>
</feature>
<dbReference type="EMBL" id="JAJVKT010000020">
    <property type="protein sequence ID" value="MCE7510080.1"/>
    <property type="molecule type" value="Genomic_DNA"/>
</dbReference>
<dbReference type="InterPro" id="IPR002510">
    <property type="entry name" value="Metalloprtase-TldD/E_N"/>
</dbReference>
<evidence type="ECO:0000259" key="5">
    <source>
        <dbReference type="Pfam" id="PF01523"/>
    </source>
</evidence>
<organism evidence="8 9">
    <name type="scientific">Alloalcanivorax xenomutans</name>
    <dbReference type="NCBI Taxonomy" id="1094342"/>
    <lineage>
        <taxon>Bacteria</taxon>
        <taxon>Pseudomonadati</taxon>
        <taxon>Pseudomonadota</taxon>
        <taxon>Gammaproteobacteria</taxon>
        <taxon>Oceanospirillales</taxon>
        <taxon>Alcanivoracaceae</taxon>
        <taxon>Alloalcanivorax</taxon>
    </lineage>
</organism>
<dbReference type="GO" id="GO:0006508">
    <property type="term" value="P:proteolysis"/>
    <property type="evidence" value="ECO:0007669"/>
    <property type="project" value="UniProtKB-KW"/>
</dbReference>
<dbReference type="InterPro" id="IPR045569">
    <property type="entry name" value="Metalloprtase-TldD/E_C"/>
</dbReference>
<dbReference type="Pfam" id="PF19290">
    <property type="entry name" value="PmbA_TldD_2nd"/>
    <property type="match status" value="1"/>
</dbReference>
<dbReference type="PANTHER" id="PTHR30624">
    <property type="entry name" value="UNCHARACTERIZED PROTEIN TLDD AND PMBA"/>
    <property type="match status" value="1"/>
</dbReference>
<keyword evidence="2" id="KW-0645">Protease</keyword>
<feature type="domain" description="Metalloprotease TldD/E C-terminal" evidence="6">
    <location>
        <begin position="246"/>
        <end position="479"/>
    </location>
</feature>
<feature type="domain" description="Metalloprotease TldD/E N-terminal" evidence="5">
    <location>
        <begin position="40"/>
        <end position="103"/>
    </location>
</feature>